<gene>
    <name evidence="2" type="ORF">GCM10009789_74180</name>
</gene>
<organism evidence="2 3">
    <name type="scientific">Kribbella sancticallisti</name>
    <dbReference type="NCBI Taxonomy" id="460087"/>
    <lineage>
        <taxon>Bacteria</taxon>
        <taxon>Bacillati</taxon>
        <taxon>Actinomycetota</taxon>
        <taxon>Actinomycetes</taxon>
        <taxon>Propionibacteriales</taxon>
        <taxon>Kribbellaceae</taxon>
        <taxon>Kribbella</taxon>
    </lineage>
</organism>
<sequence length="107" mass="11653">MAKRIARLVVAGAMSALVMSGLSAQVAAADPPCYEGQVCVYRNGALLSRFAPMYSGQCKTLPTYYDRIWNRSAIVQRTWYNTGCTGGNLLVQQGENKYIFSVSVGGY</sequence>
<comment type="caution">
    <text evidence="2">The sequence shown here is derived from an EMBL/GenBank/DDBJ whole genome shotgun (WGS) entry which is preliminary data.</text>
</comment>
<dbReference type="Proteomes" id="UP001500393">
    <property type="component" value="Unassembled WGS sequence"/>
</dbReference>
<feature type="chain" id="PRO_5045753034" description="Peptidase inhibitor family I36" evidence="1">
    <location>
        <begin position="25"/>
        <end position="107"/>
    </location>
</feature>
<evidence type="ECO:0000256" key="1">
    <source>
        <dbReference type="SAM" id="SignalP"/>
    </source>
</evidence>
<dbReference type="EMBL" id="BAAAOS010000056">
    <property type="protein sequence ID" value="GAA1608879.1"/>
    <property type="molecule type" value="Genomic_DNA"/>
</dbReference>
<dbReference type="RefSeq" id="WP_344221404.1">
    <property type="nucleotide sequence ID" value="NZ_BAAAOS010000056.1"/>
</dbReference>
<name>A0ABP4QEB5_9ACTN</name>
<feature type="signal peptide" evidence="1">
    <location>
        <begin position="1"/>
        <end position="24"/>
    </location>
</feature>
<accession>A0ABP4QEB5</accession>
<reference evidence="3" key="1">
    <citation type="journal article" date="2019" name="Int. J. Syst. Evol. Microbiol.">
        <title>The Global Catalogue of Microorganisms (GCM) 10K type strain sequencing project: providing services to taxonomists for standard genome sequencing and annotation.</title>
        <authorList>
            <consortium name="The Broad Institute Genomics Platform"/>
            <consortium name="The Broad Institute Genome Sequencing Center for Infectious Disease"/>
            <person name="Wu L."/>
            <person name="Ma J."/>
        </authorList>
    </citation>
    <scope>NUCLEOTIDE SEQUENCE [LARGE SCALE GENOMIC DNA]</scope>
    <source>
        <strain evidence="3">JCM 14969</strain>
    </source>
</reference>
<keyword evidence="1" id="KW-0732">Signal</keyword>
<evidence type="ECO:0000313" key="3">
    <source>
        <dbReference type="Proteomes" id="UP001500393"/>
    </source>
</evidence>
<evidence type="ECO:0008006" key="4">
    <source>
        <dbReference type="Google" id="ProtNLM"/>
    </source>
</evidence>
<evidence type="ECO:0000313" key="2">
    <source>
        <dbReference type="EMBL" id="GAA1608879.1"/>
    </source>
</evidence>
<protein>
    <recommendedName>
        <fullName evidence="4">Peptidase inhibitor family I36</fullName>
    </recommendedName>
</protein>
<proteinExistence type="predicted"/>
<keyword evidence="3" id="KW-1185">Reference proteome</keyword>